<evidence type="ECO:0000313" key="5">
    <source>
        <dbReference type="Proteomes" id="UP000215902"/>
    </source>
</evidence>
<keyword evidence="2" id="KW-1133">Transmembrane helix</keyword>
<reference evidence="4 5" key="1">
    <citation type="submission" date="2017-06" db="EMBL/GenBank/DDBJ databases">
        <title>A platform for efficient transgenesis in Macrostomum lignano, a flatworm model organism for stem cell research.</title>
        <authorList>
            <person name="Berezikov E."/>
        </authorList>
    </citation>
    <scope>NUCLEOTIDE SEQUENCE [LARGE SCALE GENOMIC DNA]</scope>
    <source>
        <strain evidence="4">DV1</strain>
        <tissue evidence="4">Whole organism</tissue>
    </source>
</reference>
<accession>A0A267E971</accession>
<feature type="transmembrane region" description="Helical" evidence="2">
    <location>
        <begin position="194"/>
        <end position="215"/>
    </location>
</feature>
<proteinExistence type="predicted"/>
<organism evidence="4 5">
    <name type="scientific">Macrostomum lignano</name>
    <dbReference type="NCBI Taxonomy" id="282301"/>
    <lineage>
        <taxon>Eukaryota</taxon>
        <taxon>Metazoa</taxon>
        <taxon>Spiralia</taxon>
        <taxon>Lophotrochozoa</taxon>
        <taxon>Platyhelminthes</taxon>
        <taxon>Rhabditophora</taxon>
        <taxon>Macrostomorpha</taxon>
        <taxon>Macrostomida</taxon>
        <taxon>Macrostomidae</taxon>
        <taxon>Macrostomum</taxon>
    </lineage>
</organism>
<feature type="compositionally biased region" description="Low complexity" evidence="1">
    <location>
        <begin position="62"/>
        <end position="73"/>
    </location>
</feature>
<evidence type="ECO:0000313" key="3">
    <source>
        <dbReference type="EMBL" id="PAA53965.1"/>
    </source>
</evidence>
<protein>
    <submittedName>
        <fullName evidence="4">Uncharacterized protein</fullName>
    </submittedName>
</protein>
<evidence type="ECO:0000256" key="1">
    <source>
        <dbReference type="SAM" id="MobiDB-lite"/>
    </source>
</evidence>
<keyword evidence="5" id="KW-1185">Reference proteome</keyword>
<name>A0A267E971_9PLAT</name>
<dbReference type="EMBL" id="NIVC01002993">
    <property type="protein sequence ID" value="PAA53965.1"/>
    <property type="molecule type" value="Genomic_DNA"/>
</dbReference>
<keyword evidence="2" id="KW-0472">Membrane</keyword>
<dbReference type="Proteomes" id="UP000215902">
    <property type="component" value="Unassembled WGS sequence"/>
</dbReference>
<gene>
    <name evidence="4" type="ORF">BOX15_Mlig000840g1</name>
    <name evidence="3" type="ORF">BOX15_Mlig015061g1</name>
</gene>
<comment type="caution">
    <text evidence="4">The sequence shown here is derived from an EMBL/GenBank/DDBJ whole genome shotgun (WGS) entry which is preliminary data.</text>
</comment>
<dbReference type="AlphaFoldDB" id="A0A267E971"/>
<feature type="region of interest" description="Disordered" evidence="1">
    <location>
        <begin position="58"/>
        <end position="83"/>
    </location>
</feature>
<dbReference type="EMBL" id="NIVC01002410">
    <property type="protein sequence ID" value="PAA58110.1"/>
    <property type="molecule type" value="Genomic_DNA"/>
</dbReference>
<sequence length="314" mass="34790">MPSASVLQLQHRCCRLVIQRYLRLVEQHRLRLGQQGYRRCSSGGGGSDLGRIARRLRDQPRQQKQQQQQQQQQDPNSQSGAWSEYSTQTAEFASIGSTQTSKAVLLFEAPPHQLYKRNCLSGLIALLSAYLMFDHLRHSRLIAGHEEAALQRRLMSDDDLLQSGDGDSVDDAADTSWLTSLASSLPSSSLGSPINLLIAALLSLTALLSGMYAFAHPLRLARRLVLEPGGHLLVTSLTGARRIPINQLRAAAPANLRWIDMAPLYTDHLLIAAPPAEPNQKRPRLLAVDKDSRFVKEPTLMAALVKQVRMQAVR</sequence>
<feature type="compositionally biased region" description="Polar residues" evidence="1">
    <location>
        <begin position="74"/>
        <end position="83"/>
    </location>
</feature>
<evidence type="ECO:0000313" key="4">
    <source>
        <dbReference type="EMBL" id="PAA58110.1"/>
    </source>
</evidence>
<keyword evidence="2" id="KW-0812">Transmembrane</keyword>
<evidence type="ECO:0000256" key="2">
    <source>
        <dbReference type="SAM" id="Phobius"/>
    </source>
</evidence>